<evidence type="ECO:0000256" key="2">
    <source>
        <dbReference type="ARBA" id="ARBA00022490"/>
    </source>
</evidence>
<protein>
    <recommendedName>
        <fullName evidence="8">Spindle assembly abnormal protein 6 N-terminal domain-containing protein</fullName>
    </recommendedName>
</protein>
<evidence type="ECO:0000256" key="6">
    <source>
        <dbReference type="SAM" id="Coils"/>
    </source>
</evidence>
<keyword evidence="5" id="KW-0131">Cell cycle</keyword>
<evidence type="ECO:0000256" key="1">
    <source>
        <dbReference type="ARBA" id="ARBA00004300"/>
    </source>
</evidence>
<dbReference type="PANTHER" id="PTHR44281:SF2">
    <property type="entry name" value="SPINDLE ASSEMBLY ABNORMAL PROTEIN 6 HOMOLOG"/>
    <property type="match status" value="1"/>
</dbReference>
<evidence type="ECO:0000256" key="5">
    <source>
        <dbReference type="ARBA" id="ARBA00023306"/>
    </source>
</evidence>
<organism evidence="9 10">
    <name type="scientific">Aedes albopictus</name>
    <name type="common">Asian tiger mosquito</name>
    <name type="synonym">Stegomyia albopicta</name>
    <dbReference type="NCBI Taxonomy" id="7160"/>
    <lineage>
        <taxon>Eukaryota</taxon>
        <taxon>Metazoa</taxon>
        <taxon>Ecdysozoa</taxon>
        <taxon>Arthropoda</taxon>
        <taxon>Hexapoda</taxon>
        <taxon>Insecta</taxon>
        <taxon>Pterygota</taxon>
        <taxon>Neoptera</taxon>
        <taxon>Endopterygota</taxon>
        <taxon>Diptera</taxon>
        <taxon>Nematocera</taxon>
        <taxon>Culicoidea</taxon>
        <taxon>Culicidae</taxon>
        <taxon>Culicinae</taxon>
        <taxon>Aedini</taxon>
        <taxon>Aedes</taxon>
        <taxon>Stegomyia</taxon>
    </lineage>
</organism>
<dbReference type="GeneID" id="109405227"/>
<proteinExistence type="predicted"/>
<feature type="domain" description="Spindle assembly abnormal protein 6 N-terminal" evidence="8">
    <location>
        <begin position="26"/>
        <end position="136"/>
    </location>
</feature>
<feature type="region of interest" description="Disordered" evidence="7">
    <location>
        <begin position="457"/>
        <end position="478"/>
    </location>
</feature>
<accession>A0ABM1YIB3</accession>
<dbReference type="EnsemblMetazoa" id="AALFPA23_009409.R12941">
    <property type="protein sequence ID" value="AALFPA23_009409.P12941"/>
    <property type="gene ID" value="AALFPA23_009409"/>
</dbReference>
<keyword evidence="3 6" id="KW-0175">Coiled coil</keyword>
<sequence length="478" mass="56570">MDSYFIDPQRRRAIKVLFPNHPLTVNSESFGLRNQLKYNVVVEKMDLVNLIQIRLTECNDQAKMFIATIDNNMYEKIRLEQSLHVTFQGFIDHLTKILDSCKKEELHMSLVKDDSVQLLQFYEKSSFKNLTHLFLQIEPASTETILFHINLALLSFQDQVANYASQTQQYRQELDGRDESIHRLQGEIRMLNNKLVEQENMIFSRNTEEINRLQQTIKHINETKELEEKRLKTVISSMQEKIDQQSRELLSNSDRIIQEVKRCETLREENLKLKSHNSHAREESERIRAELHSYQSRDGRNESTIVDLRRQLIELQSKLKISEKQKSELEAELEAERNICQTKKNALQLTTDEIANANVMMSNMNKEILKLKSKIELRTEIAMRQEKLIQDKEREYNELQETVRQIQQEHVKNRAAAEEYAQSVRRIKETSDAIEEKYRKKINDLIVKVSHNQNMEPASMSIPHQMPNRYLRPHNRIE</sequence>
<keyword evidence="4" id="KW-0206">Cytoskeleton</keyword>
<dbReference type="Gene3D" id="2.170.210.20">
    <property type="entry name" value="Spindle assembly abnormal protein 6, N-terminal domain"/>
    <property type="match status" value="1"/>
</dbReference>
<evidence type="ECO:0000259" key="8">
    <source>
        <dbReference type="Pfam" id="PF16531"/>
    </source>
</evidence>
<dbReference type="RefSeq" id="XP_019533807.3">
    <property type="nucleotide sequence ID" value="XM_019678262.3"/>
</dbReference>
<evidence type="ECO:0000256" key="7">
    <source>
        <dbReference type="SAM" id="MobiDB-lite"/>
    </source>
</evidence>
<feature type="coiled-coil region" evidence="6">
    <location>
        <begin position="181"/>
        <end position="437"/>
    </location>
</feature>
<evidence type="ECO:0000313" key="10">
    <source>
        <dbReference type="Proteomes" id="UP000069940"/>
    </source>
</evidence>
<dbReference type="InterPro" id="IPR038558">
    <property type="entry name" value="SAS-6_N_sf"/>
</dbReference>
<evidence type="ECO:0000313" key="9">
    <source>
        <dbReference type="EnsemblMetazoa" id="AALFPA23_009409.P12941"/>
    </source>
</evidence>
<reference evidence="10" key="1">
    <citation type="journal article" date="2015" name="Proc. Natl. Acad. Sci. U.S.A.">
        <title>Genome sequence of the Asian Tiger mosquito, Aedes albopictus, reveals insights into its biology, genetics, and evolution.</title>
        <authorList>
            <person name="Chen X.G."/>
            <person name="Jiang X."/>
            <person name="Gu J."/>
            <person name="Xu M."/>
            <person name="Wu Y."/>
            <person name="Deng Y."/>
            <person name="Zhang C."/>
            <person name="Bonizzoni M."/>
            <person name="Dermauw W."/>
            <person name="Vontas J."/>
            <person name="Armbruster P."/>
            <person name="Huang X."/>
            <person name="Yang Y."/>
            <person name="Zhang H."/>
            <person name="He W."/>
            <person name="Peng H."/>
            <person name="Liu Y."/>
            <person name="Wu K."/>
            <person name="Chen J."/>
            <person name="Lirakis M."/>
            <person name="Topalis P."/>
            <person name="Van Leeuwen T."/>
            <person name="Hall A.B."/>
            <person name="Jiang X."/>
            <person name="Thorpe C."/>
            <person name="Mueller R.L."/>
            <person name="Sun C."/>
            <person name="Waterhouse R.M."/>
            <person name="Yan G."/>
            <person name="Tu Z.J."/>
            <person name="Fang X."/>
            <person name="James A.A."/>
        </authorList>
    </citation>
    <scope>NUCLEOTIDE SEQUENCE [LARGE SCALE GENOMIC DNA]</scope>
    <source>
        <strain evidence="10">Foshan</strain>
    </source>
</reference>
<keyword evidence="2" id="KW-0963">Cytoplasm</keyword>
<keyword evidence="10" id="KW-1185">Reference proteome</keyword>
<reference evidence="9" key="2">
    <citation type="submission" date="2025-05" db="UniProtKB">
        <authorList>
            <consortium name="EnsemblMetazoa"/>
        </authorList>
    </citation>
    <scope>IDENTIFICATION</scope>
    <source>
        <strain evidence="9">Foshan</strain>
    </source>
</reference>
<evidence type="ECO:0000256" key="3">
    <source>
        <dbReference type="ARBA" id="ARBA00023054"/>
    </source>
</evidence>
<evidence type="ECO:0000256" key="4">
    <source>
        <dbReference type="ARBA" id="ARBA00023212"/>
    </source>
</evidence>
<dbReference type="Pfam" id="PF16531">
    <property type="entry name" value="SAS-6_N"/>
    <property type="match status" value="1"/>
</dbReference>
<dbReference type="Proteomes" id="UP000069940">
    <property type="component" value="Unassembled WGS sequence"/>
</dbReference>
<name>A0ABM1YIB3_AEDAL</name>
<dbReference type="PANTHER" id="PTHR44281">
    <property type="entry name" value="SPINDLE ASSEMBLY ABNORMAL PROTEIN 6 HOMOLOG"/>
    <property type="match status" value="1"/>
</dbReference>
<dbReference type="InterPro" id="IPR032396">
    <property type="entry name" value="SAS-6_N"/>
</dbReference>
<comment type="subcellular location">
    <subcellularLocation>
        <location evidence="1">Cytoplasm</location>
        <location evidence="1">Cytoskeleton</location>
        <location evidence="1">Microtubule organizing center</location>
        <location evidence="1">Centrosome</location>
    </subcellularLocation>
</comment>